<keyword evidence="7 13" id="KW-0812">Transmembrane</keyword>
<organism evidence="15 16">
    <name type="scientific">Cymbomonas tetramitiformis</name>
    <dbReference type="NCBI Taxonomy" id="36881"/>
    <lineage>
        <taxon>Eukaryota</taxon>
        <taxon>Viridiplantae</taxon>
        <taxon>Chlorophyta</taxon>
        <taxon>Pyramimonadophyceae</taxon>
        <taxon>Pyramimonadales</taxon>
        <taxon>Pyramimonadaceae</taxon>
        <taxon>Cymbomonas</taxon>
    </lineage>
</organism>
<comment type="subcellular location">
    <subcellularLocation>
        <location evidence="2">Endoplasmic reticulum</location>
    </subcellularLocation>
    <subcellularLocation>
        <location evidence="1">Membrane</location>
        <topology evidence="1">Multi-pass membrane protein</topology>
    </subcellularLocation>
</comment>
<evidence type="ECO:0000256" key="13">
    <source>
        <dbReference type="SAM" id="Phobius"/>
    </source>
</evidence>
<dbReference type="GO" id="GO:0016020">
    <property type="term" value="C:membrane"/>
    <property type="evidence" value="ECO:0007669"/>
    <property type="project" value="UniProtKB-SubCell"/>
</dbReference>
<keyword evidence="6" id="KW-0808">Transferase</keyword>
<dbReference type="InterPro" id="IPR052346">
    <property type="entry name" value="O-mannosyl-transferase_TMTC"/>
</dbReference>
<dbReference type="Gene3D" id="1.25.40.10">
    <property type="entry name" value="Tetratricopeptide repeat domain"/>
    <property type="match status" value="3"/>
</dbReference>
<dbReference type="EC" id="2.4.1.109" evidence="5"/>
<evidence type="ECO:0000256" key="12">
    <source>
        <dbReference type="ARBA" id="ARBA00023136"/>
    </source>
</evidence>
<feature type="transmembrane region" description="Helical" evidence="13">
    <location>
        <begin position="103"/>
        <end position="120"/>
    </location>
</feature>
<evidence type="ECO:0000256" key="9">
    <source>
        <dbReference type="ARBA" id="ARBA00022803"/>
    </source>
</evidence>
<feature type="transmembrane region" description="Helical" evidence="13">
    <location>
        <begin position="72"/>
        <end position="91"/>
    </location>
</feature>
<dbReference type="InterPro" id="IPR019734">
    <property type="entry name" value="TPR_rpt"/>
</dbReference>
<dbReference type="Proteomes" id="UP001190700">
    <property type="component" value="Unassembled WGS sequence"/>
</dbReference>
<protein>
    <recommendedName>
        <fullName evidence="5">dolichyl-phosphate-mannose--protein mannosyltransferase</fullName>
        <ecNumber evidence="5">2.4.1.109</ecNumber>
    </recommendedName>
</protein>
<reference evidence="15 16" key="1">
    <citation type="journal article" date="2015" name="Genome Biol. Evol.">
        <title>Comparative Genomics of a Bacterivorous Green Alga Reveals Evolutionary Causalities and Consequences of Phago-Mixotrophic Mode of Nutrition.</title>
        <authorList>
            <person name="Burns J.A."/>
            <person name="Paasch A."/>
            <person name="Narechania A."/>
            <person name="Kim E."/>
        </authorList>
    </citation>
    <scope>NUCLEOTIDE SEQUENCE [LARGE SCALE GENOMIC DNA]</scope>
    <source>
        <strain evidence="15 16">PLY_AMNH</strain>
    </source>
</reference>
<evidence type="ECO:0000256" key="4">
    <source>
        <dbReference type="ARBA" id="ARBA00007882"/>
    </source>
</evidence>
<evidence type="ECO:0000256" key="8">
    <source>
        <dbReference type="ARBA" id="ARBA00022737"/>
    </source>
</evidence>
<dbReference type="SUPFAM" id="SSF48452">
    <property type="entry name" value="TPR-like"/>
    <property type="match status" value="1"/>
</dbReference>
<comment type="caution">
    <text evidence="15">The sequence shown here is derived from an EMBL/GenBank/DDBJ whole genome shotgun (WGS) entry which is preliminary data.</text>
</comment>
<dbReference type="InterPro" id="IPR013618">
    <property type="entry name" value="TMTC_DUF1736"/>
</dbReference>
<dbReference type="GO" id="GO:0016740">
    <property type="term" value="F:transferase activity"/>
    <property type="evidence" value="ECO:0007669"/>
    <property type="project" value="UniProtKB-KW"/>
</dbReference>
<feature type="transmembrane region" description="Helical" evidence="13">
    <location>
        <begin position="47"/>
        <end position="65"/>
    </location>
</feature>
<keyword evidence="9" id="KW-0802">TPR repeat</keyword>
<dbReference type="Pfam" id="PF08409">
    <property type="entry name" value="TMTC_DUF1736"/>
    <property type="match status" value="1"/>
</dbReference>
<dbReference type="PANTHER" id="PTHR44227">
    <property type="match status" value="1"/>
</dbReference>
<evidence type="ECO:0000256" key="5">
    <source>
        <dbReference type="ARBA" id="ARBA00012839"/>
    </source>
</evidence>
<keyword evidence="8" id="KW-0677">Repeat</keyword>
<evidence type="ECO:0000256" key="3">
    <source>
        <dbReference type="ARBA" id="ARBA00004922"/>
    </source>
</evidence>
<keyword evidence="10" id="KW-0256">Endoplasmic reticulum</keyword>
<evidence type="ECO:0000256" key="1">
    <source>
        <dbReference type="ARBA" id="ARBA00004141"/>
    </source>
</evidence>
<evidence type="ECO:0000313" key="16">
    <source>
        <dbReference type="Proteomes" id="UP001190700"/>
    </source>
</evidence>
<feature type="domain" description="DUF1736" evidence="14">
    <location>
        <begin position="5"/>
        <end position="57"/>
    </location>
</feature>
<dbReference type="EMBL" id="LGRX02016143">
    <property type="protein sequence ID" value="KAK3262504.1"/>
    <property type="molecule type" value="Genomic_DNA"/>
</dbReference>
<dbReference type="Pfam" id="PF13432">
    <property type="entry name" value="TPR_16"/>
    <property type="match status" value="1"/>
</dbReference>
<evidence type="ECO:0000256" key="7">
    <source>
        <dbReference type="ARBA" id="ARBA00022692"/>
    </source>
</evidence>
<dbReference type="InterPro" id="IPR011990">
    <property type="entry name" value="TPR-like_helical_dom_sf"/>
</dbReference>
<proteinExistence type="inferred from homology"/>
<dbReference type="GO" id="GO:0005783">
    <property type="term" value="C:endoplasmic reticulum"/>
    <property type="evidence" value="ECO:0007669"/>
    <property type="project" value="UniProtKB-SubCell"/>
</dbReference>
<evidence type="ECO:0000256" key="2">
    <source>
        <dbReference type="ARBA" id="ARBA00004240"/>
    </source>
</evidence>
<comment type="similarity">
    <text evidence="4">Belongs to the TMTC family.</text>
</comment>
<evidence type="ECO:0000259" key="14">
    <source>
        <dbReference type="Pfam" id="PF08409"/>
    </source>
</evidence>
<evidence type="ECO:0000256" key="11">
    <source>
        <dbReference type="ARBA" id="ARBA00022989"/>
    </source>
</evidence>
<comment type="pathway">
    <text evidence="3">Protein modification; protein glycosylation.</text>
</comment>
<gene>
    <name evidence="15" type="ORF">CYMTET_28645</name>
</gene>
<keyword evidence="11 13" id="KW-1133">Transmembrane helix</keyword>
<evidence type="ECO:0000256" key="10">
    <source>
        <dbReference type="ARBA" id="ARBA00022824"/>
    </source>
</evidence>
<evidence type="ECO:0000256" key="6">
    <source>
        <dbReference type="ARBA" id="ARBA00022679"/>
    </source>
</evidence>
<evidence type="ECO:0000313" key="15">
    <source>
        <dbReference type="EMBL" id="KAK3262504.1"/>
    </source>
</evidence>
<dbReference type="SMART" id="SM00028">
    <property type="entry name" value="TPR"/>
    <property type="match status" value="5"/>
</dbReference>
<accession>A0AAE0KVZ3</accession>
<keyword evidence="12 13" id="KW-0472">Membrane</keyword>
<name>A0AAE0KVZ3_9CHLO</name>
<dbReference type="PANTHER" id="PTHR44227:SF3">
    <property type="entry name" value="PROTEIN O-MANNOSYL-TRANSFERASE TMTC4"/>
    <property type="match status" value="1"/>
</dbReference>
<sequence>MHGRAKVLSTMHLHSRYMWLLIAPIKLSCDYSFDSIPAVISTSDPRVALAALSYCLLFALALYLGRQGQWQALFAVAWGGALFVPAAGLLFDVGTVIGERLLFLPSAAFCLLCALGAARLTRTTANSVIIALVLSYSVRSVIRNATWADSLTLWQATAEEQPRNAKALFNLGVTLRNQQGDGSELQPMVMDLYSRALAIKPDYDNVYMERAKMYLRHGMETQARADLEQAASISDHPDAHFHLGLLKMQRGKDRCAEAERHFLIAIAREPYDHRAHTNMGICRHWHHHLQEAHGWLTKALSITPAAEAAVPADALANVLRDSGLPVEAAKLHDLATAIQPQSFAFQYNRALSLFEAEEFSEAAAAFKLAATLDPAQATLCHERATFAKQFEASK</sequence>
<dbReference type="AlphaFoldDB" id="A0AAE0KVZ3"/>
<keyword evidence="16" id="KW-1185">Reference proteome</keyword>